<keyword evidence="5" id="KW-1185">Reference proteome</keyword>
<proteinExistence type="predicted"/>
<evidence type="ECO:0000313" key="5">
    <source>
        <dbReference type="Proteomes" id="UP000326907"/>
    </source>
</evidence>
<dbReference type="InterPro" id="IPR006976">
    <property type="entry name" value="VanZ-like"/>
</dbReference>
<sequence>MLQAVFNGRGIFVLIAVAAVIISGLLGYLGAKRYLHRPWSYAGLAAVLAAELSVTIFFPSPGHVSGQCVLNRNYGEPFATEQGLLNLAMFVPIGFFGVLAVRRALPVFLGGALLSVFTELCQALAPWVGRSCDSSDVQMNVLGAGVGTLAAWAAVRGTRGELLSERAALKPTAIIFGAGFLACAVVWKIWITPLALDSTSLQIAGSDEKAQAQQVLAAAFDDHFDIANVQLQSGQNGGSDTLLITLETGFAELSWPDKEQLTVSLENSSEPGPGSFPVADVSSAPKDDGDALRIAKRYAQERFPWGLEGSHVKSFPVGDKAEFGWMVSWRSRIDGVLMPMRLDVQINRAGRVSQLLTRNAEGSVTLPPRRVSEKRAIAVASEYSGGAKTGPGNLLAIRREGEWRAQWVVPISAGDDVYPVYVDAETGKVDERASPIQGLPSTPPA</sequence>
<dbReference type="Pfam" id="PF04892">
    <property type="entry name" value="VanZ"/>
    <property type="match status" value="1"/>
</dbReference>
<organism evidence="4 5">
    <name type="scientific">Streptomyces arboris</name>
    <dbReference type="NCBI Taxonomy" id="2600619"/>
    <lineage>
        <taxon>Bacteria</taxon>
        <taxon>Bacillati</taxon>
        <taxon>Actinomycetota</taxon>
        <taxon>Actinomycetes</taxon>
        <taxon>Kitasatosporales</taxon>
        <taxon>Streptomycetaceae</taxon>
        <taxon>Streptomyces</taxon>
    </lineage>
</organism>
<keyword evidence="2" id="KW-0472">Membrane</keyword>
<feature type="transmembrane region" description="Helical" evidence="2">
    <location>
        <begin position="137"/>
        <end position="155"/>
    </location>
</feature>
<feature type="transmembrane region" description="Helical" evidence="2">
    <location>
        <begin position="41"/>
        <end position="62"/>
    </location>
</feature>
<feature type="domain" description="VanZ-like" evidence="3">
    <location>
        <begin position="78"/>
        <end position="152"/>
    </location>
</feature>
<comment type="caution">
    <text evidence="4">The sequence shown here is derived from an EMBL/GenBank/DDBJ whole genome shotgun (WGS) entry which is preliminary data.</text>
</comment>
<dbReference type="EMBL" id="VYUA01000096">
    <property type="protein sequence ID" value="KAB2587536.1"/>
    <property type="molecule type" value="Genomic_DNA"/>
</dbReference>
<feature type="region of interest" description="Disordered" evidence="1">
    <location>
        <begin position="265"/>
        <end position="284"/>
    </location>
</feature>
<accession>A0A5N5EAZ5</accession>
<feature type="transmembrane region" description="Helical" evidence="2">
    <location>
        <begin position="82"/>
        <end position="100"/>
    </location>
</feature>
<evidence type="ECO:0000259" key="3">
    <source>
        <dbReference type="Pfam" id="PF04892"/>
    </source>
</evidence>
<feature type="transmembrane region" description="Helical" evidence="2">
    <location>
        <begin position="167"/>
        <end position="190"/>
    </location>
</feature>
<gene>
    <name evidence="4" type="ORF">F5983_37440</name>
</gene>
<evidence type="ECO:0000256" key="2">
    <source>
        <dbReference type="SAM" id="Phobius"/>
    </source>
</evidence>
<reference evidence="4 5" key="1">
    <citation type="submission" date="2019-09" db="EMBL/GenBank/DDBJ databases">
        <authorList>
            <person name="Liu P."/>
        </authorList>
    </citation>
    <scope>NUCLEOTIDE SEQUENCE [LARGE SCALE GENOMIC DNA]</scope>
    <source>
        <strain evidence="4 5">TRM68085</strain>
    </source>
</reference>
<keyword evidence="2" id="KW-0812">Transmembrane</keyword>
<feature type="transmembrane region" description="Helical" evidence="2">
    <location>
        <begin position="107"/>
        <end position="125"/>
    </location>
</feature>
<name>A0A5N5EAZ5_9ACTN</name>
<dbReference type="RefSeq" id="WP_151514180.1">
    <property type="nucleotide sequence ID" value="NZ_VYUA01000096.1"/>
</dbReference>
<dbReference type="AlphaFoldDB" id="A0A5N5EAZ5"/>
<evidence type="ECO:0000313" key="4">
    <source>
        <dbReference type="EMBL" id="KAB2587536.1"/>
    </source>
</evidence>
<dbReference type="Proteomes" id="UP000326907">
    <property type="component" value="Unassembled WGS sequence"/>
</dbReference>
<protein>
    <submittedName>
        <fullName evidence="4">VanZ family protein</fullName>
    </submittedName>
</protein>
<keyword evidence="2" id="KW-1133">Transmembrane helix</keyword>
<feature type="transmembrane region" description="Helical" evidence="2">
    <location>
        <begin position="6"/>
        <end position="29"/>
    </location>
</feature>
<evidence type="ECO:0000256" key="1">
    <source>
        <dbReference type="SAM" id="MobiDB-lite"/>
    </source>
</evidence>